<dbReference type="GO" id="GO:0008270">
    <property type="term" value="F:zinc ion binding"/>
    <property type="evidence" value="ECO:0007669"/>
    <property type="project" value="InterPro"/>
</dbReference>
<evidence type="ECO:0000313" key="2">
    <source>
        <dbReference type="EMBL" id="CAH1797020.1"/>
    </source>
</evidence>
<name>A0A8J1TXP8_OWEFU</name>
<evidence type="ECO:0000256" key="1">
    <source>
        <dbReference type="ARBA" id="ARBA00007553"/>
    </source>
</evidence>
<dbReference type="Proteomes" id="UP000749559">
    <property type="component" value="Unassembled WGS sequence"/>
</dbReference>
<dbReference type="CDD" id="cd06583">
    <property type="entry name" value="PGRP"/>
    <property type="match status" value="1"/>
</dbReference>
<dbReference type="PANTHER" id="PTHR11022:SF12">
    <property type="entry name" value="PEPTIDOGLYCAN RECOGNITION PROTEIN 3"/>
    <property type="match status" value="1"/>
</dbReference>
<gene>
    <name evidence="2" type="ORF">OFUS_LOCUS21364</name>
</gene>
<dbReference type="InterPro" id="IPR036505">
    <property type="entry name" value="Amidase/PGRP_sf"/>
</dbReference>
<sequence>MNNRGYSDIGYSFLVGEDGNAYEGRGFSTQGAHTRGYNSQAIAISFIGNFENRNANAAAQRAANDVIACGISRGYISPNYELFGHRDGGCTACPGKYLYSTIKSWPRFSGRGLKKYC</sequence>
<protein>
    <submittedName>
        <fullName evidence="2">Uncharacterized protein</fullName>
    </submittedName>
</protein>
<dbReference type="OrthoDB" id="10001926at2759"/>
<reference evidence="2" key="1">
    <citation type="submission" date="2022-03" db="EMBL/GenBank/DDBJ databases">
        <authorList>
            <person name="Martin C."/>
        </authorList>
    </citation>
    <scope>NUCLEOTIDE SEQUENCE</scope>
</reference>
<dbReference type="SMART" id="SM00701">
    <property type="entry name" value="PGRP"/>
    <property type="match status" value="1"/>
</dbReference>
<organism evidence="2 3">
    <name type="scientific">Owenia fusiformis</name>
    <name type="common">Polychaete worm</name>
    <dbReference type="NCBI Taxonomy" id="6347"/>
    <lineage>
        <taxon>Eukaryota</taxon>
        <taxon>Metazoa</taxon>
        <taxon>Spiralia</taxon>
        <taxon>Lophotrochozoa</taxon>
        <taxon>Annelida</taxon>
        <taxon>Polychaeta</taxon>
        <taxon>Sedentaria</taxon>
        <taxon>Canalipalpata</taxon>
        <taxon>Sabellida</taxon>
        <taxon>Oweniida</taxon>
        <taxon>Oweniidae</taxon>
        <taxon>Owenia</taxon>
    </lineage>
</organism>
<comment type="caution">
    <text evidence="2">The sequence shown here is derived from an EMBL/GenBank/DDBJ whole genome shotgun (WGS) entry which is preliminary data.</text>
</comment>
<dbReference type="GO" id="GO:0008745">
    <property type="term" value="F:N-acetylmuramoyl-L-alanine amidase activity"/>
    <property type="evidence" value="ECO:0007669"/>
    <property type="project" value="InterPro"/>
</dbReference>
<dbReference type="AlphaFoldDB" id="A0A8J1TXP8"/>
<dbReference type="PANTHER" id="PTHR11022">
    <property type="entry name" value="PEPTIDOGLYCAN RECOGNITION PROTEIN"/>
    <property type="match status" value="1"/>
</dbReference>
<comment type="similarity">
    <text evidence="1">Belongs to the N-acetylmuramoyl-L-alanine amidase 2 family.</text>
</comment>
<dbReference type="GO" id="GO:0009253">
    <property type="term" value="P:peptidoglycan catabolic process"/>
    <property type="evidence" value="ECO:0007669"/>
    <property type="project" value="InterPro"/>
</dbReference>
<dbReference type="SUPFAM" id="SSF55846">
    <property type="entry name" value="N-acetylmuramoyl-L-alanine amidase-like"/>
    <property type="match status" value="1"/>
</dbReference>
<proteinExistence type="inferred from homology"/>
<dbReference type="Gene3D" id="3.40.80.10">
    <property type="entry name" value="Peptidoglycan recognition protein-like"/>
    <property type="match status" value="1"/>
</dbReference>
<dbReference type="InterPro" id="IPR002502">
    <property type="entry name" value="Amidase_domain"/>
</dbReference>
<keyword evidence="3" id="KW-1185">Reference proteome</keyword>
<accession>A0A8J1TXP8</accession>
<dbReference type="InterPro" id="IPR006619">
    <property type="entry name" value="PGRP_domain_met/bac"/>
</dbReference>
<dbReference type="EMBL" id="CAIIXF020000010">
    <property type="protein sequence ID" value="CAH1797020.1"/>
    <property type="molecule type" value="Genomic_DNA"/>
</dbReference>
<evidence type="ECO:0000313" key="3">
    <source>
        <dbReference type="Proteomes" id="UP000749559"/>
    </source>
</evidence>
<dbReference type="Pfam" id="PF01510">
    <property type="entry name" value="Amidase_2"/>
    <property type="match status" value="1"/>
</dbReference>
<dbReference type="InterPro" id="IPR015510">
    <property type="entry name" value="PGRP"/>
</dbReference>